<protein>
    <submittedName>
        <fullName evidence="2">Uncharacterized protein</fullName>
    </submittedName>
</protein>
<keyword evidence="1" id="KW-0732">Signal</keyword>
<name>A0AAJ5C6K4_9BASI</name>
<keyword evidence="3" id="KW-1185">Reference proteome</keyword>
<proteinExistence type="predicted"/>
<comment type="caution">
    <text evidence="2">The sequence shown here is derived from an EMBL/GenBank/DDBJ whole genome shotgun (WGS) entry which is preliminary data.</text>
</comment>
<sequence length="113" mass="12051">MSWAFCSLSVMACLVFSLSVLDKTTRRLWNKLVSIGVAMHVLKEFPNVVDDLYPGNLHSTLSGSGGMVKPAFAKDIPESKRPDLHSILGTQASKGGLVNLSTGAAKSSNQFGI</sequence>
<accession>A0AAJ5C6K4</accession>
<gene>
    <name evidence="2" type="ORF">MEPE_04342</name>
</gene>
<evidence type="ECO:0000313" key="2">
    <source>
        <dbReference type="EMBL" id="SNX85633.1"/>
    </source>
</evidence>
<reference evidence="2" key="1">
    <citation type="submission" date="2023-10" db="EMBL/GenBank/DDBJ databases">
        <authorList>
            <person name="Guldener U."/>
        </authorList>
    </citation>
    <scope>NUCLEOTIDE SEQUENCE</scope>
    <source>
        <strain evidence="2">Mp4</strain>
    </source>
</reference>
<evidence type="ECO:0000256" key="1">
    <source>
        <dbReference type="SAM" id="SignalP"/>
    </source>
</evidence>
<dbReference type="Proteomes" id="UP001294444">
    <property type="component" value="Unassembled WGS sequence"/>
</dbReference>
<feature type="signal peptide" evidence="1">
    <location>
        <begin position="1"/>
        <end position="17"/>
    </location>
</feature>
<feature type="chain" id="PRO_5042500248" evidence="1">
    <location>
        <begin position="18"/>
        <end position="113"/>
    </location>
</feature>
<evidence type="ECO:0000313" key="3">
    <source>
        <dbReference type="Proteomes" id="UP001294444"/>
    </source>
</evidence>
<organism evidence="2 3">
    <name type="scientific">Melanopsichium pennsylvanicum</name>
    <dbReference type="NCBI Taxonomy" id="63383"/>
    <lineage>
        <taxon>Eukaryota</taxon>
        <taxon>Fungi</taxon>
        <taxon>Dikarya</taxon>
        <taxon>Basidiomycota</taxon>
        <taxon>Ustilaginomycotina</taxon>
        <taxon>Ustilaginomycetes</taxon>
        <taxon>Ustilaginales</taxon>
        <taxon>Ustilaginaceae</taxon>
        <taxon>Melanopsichium</taxon>
    </lineage>
</organism>
<dbReference type="EMBL" id="OAPG01000010">
    <property type="protein sequence ID" value="SNX85633.1"/>
    <property type="molecule type" value="Genomic_DNA"/>
</dbReference>
<dbReference type="AlphaFoldDB" id="A0AAJ5C6K4"/>